<dbReference type="InterPro" id="IPR008995">
    <property type="entry name" value="Mo/tungstate-bd_C_term_dom"/>
</dbReference>
<evidence type="ECO:0000256" key="9">
    <source>
        <dbReference type="PROSITE-ProRule" id="PRU01213"/>
    </source>
</evidence>
<dbReference type="GO" id="GO:0015098">
    <property type="term" value="F:molybdate ion transmembrane transporter activity"/>
    <property type="evidence" value="ECO:0007669"/>
    <property type="project" value="InterPro"/>
</dbReference>
<dbReference type="InterPro" id="IPR003593">
    <property type="entry name" value="AAA+_ATPase"/>
</dbReference>
<dbReference type="Gene3D" id="2.40.50.100">
    <property type="match status" value="1"/>
</dbReference>
<keyword evidence="2" id="KW-1003">Cell membrane</keyword>
<dbReference type="NCBIfam" id="TIGR02142">
    <property type="entry name" value="modC_ABC"/>
    <property type="match status" value="1"/>
</dbReference>
<keyword evidence="3 9" id="KW-0500">Molybdenum</keyword>
<dbReference type="SUPFAM" id="SSF52540">
    <property type="entry name" value="P-loop containing nucleoside triphosphate hydrolases"/>
    <property type="match status" value="1"/>
</dbReference>
<evidence type="ECO:0000256" key="3">
    <source>
        <dbReference type="ARBA" id="ARBA00022505"/>
    </source>
</evidence>
<gene>
    <name evidence="12" type="primary">cysA_3</name>
    <name evidence="12" type="ORF">TRIHO_32440</name>
</gene>
<dbReference type="InterPro" id="IPR027417">
    <property type="entry name" value="P-loop_NTPase"/>
</dbReference>
<evidence type="ECO:0000256" key="4">
    <source>
        <dbReference type="ARBA" id="ARBA00022519"/>
    </source>
</evidence>
<dbReference type="InterPro" id="IPR050334">
    <property type="entry name" value="Molybdenum_import_ModC"/>
</dbReference>
<dbReference type="PANTHER" id="PTHR43514">
    <property type="entry name" value="ABC TRANSPORTER I FAMILY MEMBER 10"/>
    <property type="match status" value="1"/>
</dbReference>
<dbReference type="GO" id="GO:0016020">
    <property type="term" value="C:membrane"/>
    <property type="evidence" value="ECO:0007669"/>
    <property type="project" value="InterPro"/>
</dbReference>
<reference evidence="12 13" key="1">
    <citation type="submission" date="2015-12" db="EMBL/GenBank/DDBJ databases">
        <title>Genome sequence of the marine Rhodobacteraceae strain O3.65, Candidatus Tritonibacter horizontis.</title>
        <authorList>
            <person name="Poehlein A."/>
            <person name="Giebel H.A."/>
            <person name="Voget S."/>
            <person name="Brinkhoff T."/>
        </authorList>
    </citation>
    <scope>NUCLEOTIDE SEQUENCE [LARGE SCALE GENOMIC DNA]</scope>
    <source>
        <strain evidence="12 13">O3.65</strain>
    </source>
</reference>
<dbReference type="EC" id="3.6.3.25" evidence="12"/>
<dbReference type="OrthoDB" id="9802264at2"/>
<keyword evidence="1" id="KW-0813">Transport</keyword>
<dbReference type="AlphaFoldDB" id="A0A132BW37"/>
<dbReference type="GO" id="GO:0140359">
    <property type="term" value="F:ABC-type transporter activity"/>
    <property type="evidence" value="ECO:0007669"/>
    <property type="project" value="InterPro"/>
</dbReference>
<dbReference type="Proteomes" id="UP000068382">
    <property type="component" value="Unassembled WGS sequence"/>
</dbReference>
<evidence type="ECO:0000313" key="12">
    <source>
        <dbReference type="EMBL" id="KUP91940.1"/>
    </source>
</evidence>
<dbReference type="RefSeq" id="WP_068245951.1">
    <property type="nucleotide sequence ID" value="NZ_LPUY01000082.1"/>
</dbReference>
<dbReference type="InterPro" id="IPR011868">
    <property type="entry name" value="ModC_ABC_ATP-bd"/>
</dbReference>
<keyword evidence="5" id="KW-0547">Nucleotide-binding</keyword>
<dbReference type="PANTHER" id="PTHR43514:SF4">
    <property type="entry name" value="ABC TRANSPORTER I FAMILY MEMBER 10"/>
    <property type="match status" value="1"/>
</dbReference>
<feature type="domain" description="Mop" evidence="11">
    <location>
        <begin position="291"/>
        <end position="357"/>
    </location>
</feature>
<evidence type="ECO:0000256" key="2">
    <source>
        <dbReference type="ARBA" id="ARBA00022475"/>
    </source>
</evidence>
<dbReference type="SUPFAM" id="SSF50331">
    <property type="entry name" value="MOP-like"/>
    <property type="match status" value="1"/>
</dbReference>
<dbReference type="Pfam" id="PF00005">
    <property type="entry name" value="ABC_tran"/>
    <property type="match status" value="1"/>
</dbReference>
<dbReference type="SMART" id="SM00382">
    <property type="entry name" value="AAA"/>
    <property type="match status" value="1"/>
</dbReference>
<keyword evidence="12" id="KW-0378">Hydrolase</keyword>
<evidence type="ECO:0000259" key="10">
    <source>
        <dbReference type="PROSITE" id="PS50893"/>
    </source>
</evidence>
<keyword evidence="6 12" id="KW-0067">ATP-binding</keyword>
<dbReference type="InterPro" id="IPR017871">
    <property type="entry name" value="ABC_transporter-like_CS"/>
</dbReference>
<feature type="domain" description="ABC transporter" evidence="10">
    <location>
        <begin position="2"/>
        <end position="233"/>
    </location>
</feature>
<keyword evidence="4" id="KW-0997">Cell inner membrane</keyword>
<evidence type="ECO:0000256" key="1">
    <source>
        <dbReference type="ARBA" id="ARBA00022448"/>
    </source>
</evidence>
<dbReference type="InterPro" id="IPR003439">
    <property type="entry name" value="ABC_transporter-like_ATP-bd"/>
</dbReference>
<dbReference type="InterPro" id="IPR005116">
    <property type="entry name" value="Transp-assoc_OB_typ1"/>
</dbReference>
<evidence type="ECO:0000256" key="6">
    <source>
        <dbReference type="ARBA" id="ARBA00022840"/>
    </source>
</evidence>
<dbReference type="EMBL" id="LPUY01000082">
    <property type="protein sequence ID" value="KUP91940.1"/>
    <property type="molecule type" value="Genomic_DNA"/>
</dbReference>
<accession>A0A132BW37</accession>
<dbReference type="PATRIC" id="fig|1768241.3.peg.3388"/>
<keyword evidence="8" id="KW-0472">Membrane</keyword>
<keyword evidence="13" id="KW-1185">Reference proteome</keyword>
<dbReference type="Gene3D" id="3.40.50.300">
    <property type="entry name" value="P-loop containing nucleotide triphosphate hydrolases"/>
    <property type="match status" value="1"/>
</dbReference>
<comment type="caution">
    <text evidence="12">The sequence shown here is derived from an EMBL/GenBank/DDBJ whole genome shotgun (WGS) entry which is preliminary data.</text>
</comment>
<dbReference type="GO" id="GO:0016887">
    <property type="term" value="F:ATP hydrolysis activity"/>
    <property type="evidence" value="ECO:0007669"/>
    <property type="project" value="InterPro"/>
</dbReference>
<dbReference type="Pfam" id="PF03459">
    <property type="entry name" value="TOBE"/>
    <property type="match status" value="1"/>
</dbReference>
<sequence length="364" mass="39048">MTFDVDIGLRQGNFTLDAQFAAPAGLTVVFGRSGSGKTTLINAVAGLLQPDRGRIQVNDVLLFDAGAKLNLATRKRRLGYIFQDSRLFPHLTVRRNLLYGRRTLWAAEQTVRFDDIVEMLALGPLLSRHPSHLSGGERQRVAIGRALLASPRLVLADEPLTSLDMPRKLEILPYFERIRDELGVPILYVTHSAAEVARLATTVVVLDKGRVTQIGAPAEVLADPNMVPTGVRNVGSVLQARLVKQHADGLSELQAGEVALFVPRIEKSVGTLMRFRIAAHDVILSNQPPVGLSALNVIPGEVASIRAGEGPGALISLTTSAGLVVARVTQRSAIRLNLAVGTRVYAIVKSVAIAPDDIGGGLEI</sequence>
<protein>
    <submittedName>
        <fullName evidence="12">Sulfate/thiosulfate import ATP-binding protein CysA</fullName>
        <ecNumber evidence="12">3.6.3.25</ecNumber>
    </submittedName>
</protein>
<dbReference type="InterPro" id="IPR004606">
    <property type="entry name" value="Mop_domain"/>
</dbReference>
<proteinExistence type="predicted"/>
<evidence type="ECO:0000256" key="8">
    <source>
        <dbReference type="ARBA" id="ARBA00023136"/>
    </source>
</evidence>
<name>A0A132BW37_9RHOB</name>
<dbReference type="PROSITE" id="PS00211">
    <property type="entry name" value="ABC_TRANSPORTER_1"/>
    <property type="match status" value="1"/>
</dbReference>
<evidence type="ECO:0000259" key="11">
    <source>
        <dbReference type="PROSITE" id="PS51866"/>
    </source>
</evidence>
<dbReference type="GO" id="GO:0005524">
    <property type="term" value="F:ATP binding"/>
    <property type="evidence" value="ECO:0007669"/>
    <property type="project" value="UniProtKB-KW"/>
</dbReference>
<keyword evidence="7" id="KW-1278">Translocase</keyword>
<evidence type="ECO:0000313" key="13">
    <source>
        <dbReference type="Proteomes" id="UP000068382"/>
    </source>
</evidence>
<dbReference type="PROSITE" id="PS50893">
    <property type="entry name" value="ABC_TRANSPORTER_2"/>
    <property type="match status" value="1"/>
</dbReference>
<evidence type="ECO:0000256" key="7">
    <source>
        <dbReference type="ARBA" id="ARBA00022967"/>
    </source>
</evidence>
<organism evidence="12 13">
    <name type="scientific">Tritonibacter horizontis</name>
    <dbReference type="NCBI Taxonomy" id="1768241"/>
    <lineage>
        <taxon>Bacteria</taxon>
        <taxon>Pseudomonadati</taxon>
        <taxon>Pseudomonadota</taxon>
        <taxon>Alphaproteobacteria</taxon>
        <taxon>Rhodobacterales</taxon>
        <taxon>Paracoccaceae</taxon>
        <taxon>Tritonibacter</taxon>
    </lineage>
</organism>
<dbReference type="PROSITE" id="PS51866">
    <property type="entry name" value="MOP"/>
    <property type="match status" value="1"/>
</dbReference>
<evidence type="ECO:0000256" key="5">
    <source>
        <dbReference type="ARBA" id="ARBA00022741"/>
    </source>
</evidence>